<keyword evidence="2" id="KW-1185">Reference proteome</keyword>
<accession>A0ACC6KVW6</accession>
<evidence type="ECO:0000313" key="2">
    <source>
        <dbReference type="Proteomes" id="UP001246858"/>
    </source>
</evidence>
<comment type="caution">
    <text evidence="1">The sequence shown here is derived from an EMBL/GenBank/DDBJ whole genome shotgun (WGS) entry which is preliminary data.</text>
</comment>
<dbReference type="EMBL" id="JAVDTF010000001">
    <property type="protein sequence ID" value="MDR6783387.1"/>
    <property type="molecule type" value="Genomic_DNA"/>
</dbReference>
<gene>
    <name evidence="1" type="ORF">J2X78_001939</name>
</gene>
<protein>
    <submittedName>
        <fullName evidence="1">Thiol-disulfide isomerase/thioredoxin</fullName>
    </submittedName>
</protein>
<proteinExistence type="predicted"/>
<name>A0ACC6KVW6_9SPHI</name>
<sequence>MKNLKKLMSARLYLVSLLVFLSGFKVVAQQRIFEPIKDQKELNRRKVAVEKYPDSLPVHKLYIDGMGILNPDLVKQYDVWLKQYPKSAVTRFAIGDTLASIEQPSAKRYLLEAIKLNPNIAKAYFRLAFDAERWGDFAGSRDYLAKAVFYEPGNPNYNYYYASSLRNFDLKNWRRQSLHVVDKFPKHQRAAQALYFLAERLTDRNEKKKYLKMLYDRFDAESSWYRLGMESYLDMLLFQDPDSALNFAREMALKPKLSETWRPIVKSVEQVAKGMKLIEANQPAQALTCFDAVSSVGRYALFNKRLPLLKASAIEKIGKADSAYNYLMGIFLKAPSFKINNALLSYGVKLGKDSLIVRKEIFKKMYAGAIPVTDFKLRNYKTNKDVSLADLRGKVVLLTYWFPGCGPCRAEFPHFENVLKQFVNKPVAYIGINIDKRQNEYVVPFLDKSKYSFTALEEQDGRVKGNLDNGRIAPVNFLIDKDGKILFSRFRTDDTNEDELKTMIELLLLDGGT</sequence>
<evidence type="ECO:0000313" key="1">
    <source>
        <dbReference type="EMBL" id="MDR6783387.1"/>
    </source>
</evidence>
<organism evidence="1 2">
    <name type="scientific">Pedobacter africanus</name>
    <dbReference type="NCBI Taxonomy" id="151894"/>
    <lineage>
        <taxon>Bacteria</taxon>
        <taxon>Pseudomonadati</taxon>
        <taxon>Bacteroidota</taxon>
        <taxon>Sphingobacteriia</taxon>
        <taxon>Sphingobacteriales</taxon>
        <taxon>Sphingobacteriaceae</taxon>
        <taxon>Pedobacter</taxon>
    </lineage>
</organism>
<dbReference type="Proteomes" id="UP001246858">
    <property type="component" value="Unassembled WGS sequence"/>
</dbReference>
<reference evidence="1" key="1">
    <citation type="submission" date="2023-07" db="EMBL/GenBank/DDBJ databases">
        <title>Sorghum-associated microbial communities from plants grown in Nebraska, USA.</title>
        <authorList>
            <person name="Schachtman D."/>
        </authorList>
    </citation>
    <scope>NUCLEOTIDE SEQUENCE</scope>
    <source>
        <strain evidence="1">2697</strain>
    </source>
</reference>
<keyword evidence="1" id="KW-0413">Isomerase</keyword>